<dbReference type="FunFam" id="3.40.190.10:FF:000078">
    <property type="entry name" value="glutamate receptor ionotropic, NMDA 3B"/>
    <property type="match status" value="1"/>
</dbReference>
<evidence type="ECO:0000256" key="14">
    <source>
        <dbReference type="ARBA" id="ARBA00023303"/>
    </source>
</evidence>
<dbReference type="OrthoDB" id="5984008at2759"/>
<dbReference type="InterPro" id="IPR001638">
    <property type="entry name" value="Solute-binding_3/MltF_N"/>
</dbReference>
<sequence length="1191" mass="131804">MVSFQYCLAYKLLFNCLPAVIFLFNTRDVLSSKLQSVRVAVVSDDVTNFSLFHEQVLTAIHEVNSTEPGMALHLGPVVLSSHPNPMDVYREICCQLAGTDVSAVVVHADEPTQFSLSVAGGFLGVPVIGLSNRAFAFSNKEVHPLFLRLDVSVTNQAHVIKSLLQRNAWFNFSVVASEGEGSDAFVQSLRDQIQTPGWNIRHDVRFSSGEASSGRFLRNLANDDSYVVMVLHCSPQEAQNVFRAASEFKLLGKGHALIGTESLATSDPNILKDYPTGLLIVKHYDTAPLRDHLYDAFTLVARSAQRLKWDGDTRNISCWTGPDSNQLEYANNFYSTMTNTSLKGKIGNILFDQNGDLRDSSYHIMNLIENSSGIPAWKEVGSWKKGSMNLDTVVWPGNTMVMPVGVDTHKLIIATNTEKPFIFYSESNGIEGECTTGVQCLMAKRNSDRRDLEKAFEEFRRRPDGGNYSADLRCCTGLCVDLIERMSQDLNFKYDLYLVADENHGAVENGTWNGMVGDLINSKADAAISSFSITRERSTVIDFTAPFFHSGFSTLVAKRQRKQTLGAFLAPLHPNVWMLIFASAIVMAVCLTISEWNSPYGLHPRGRNRNSTFSFPSALTITFAILFSNTIKTKPPKCMTSRMLLNVWGGFSLIFFSSYTANLAAFLAGQMSYLSIEDINDPKLKNPTSEITIGTVTGSSIQNYLRSLNPNLDAFMENYIQHSTEQAIDNLKNGELDVFIYDSPVIEYRMANDPQCNLVSVGKPFGEEGYGIGVPKESPLRDTVSGKILEYELDGILEELQRKWFESTGCMKEDILDPTSGGEDNTVTIAHVGGLLLLLVAGTIIACLILLVEIAAHKWLVPYLRKLPKHRRDCLVLSQRLHHEINSDFKVRSSANIRDLLTLVRQGEFGKMLQKEQRPAAPEEIEARRDIRQAVQAGIARRAPLSSSSMPFLHSSDQLEYLRTMDECIEDRKRPRGGREKNSWRHLDDFPDDTDETEMDKLIFRGRPTPEQHSDAALNHPSGVKQSKTTPPNETRINMVSGTSTQGGTTGIEPSPEAAHTLNCNIAEMDIGALSDADGTITFHCHRDSFASATYETDDLLSFMSDELAQSHLGRACLASTETAGGTISQGQSSASSDTEEPLPSEVHILSRNSSLPSYDSAMFYPSLVCPPSSDNTPEKTTKSLTKLDCS</sequence>
<evidence type="ECO:0000256" key="6">
    <source>
        <dbReference type="ARBA" id="ARBA00023018"/>
    </source>
</evidence>
<dbReference type="Proteomes" id="UP000694845">
    <property type="component" value="Unplaced"/>
</dbReference>
<keyword evidence="18" id="KW-1015">Disulfide bond</keyword>
<dbReference type="GO" id="GO:0038023">
    <property type="term" value="F:signaling receptor activity"/>
    <property type="evidence" value="ECO:0007669"/>
    <property type="project" value="InterPro"/>
</dbReference>
<dbReference type="Gene3D" id="3.40.190.10">
    <property type="entry name" value="Periplasmic binding protein-like II"/>
    <property type="match status" value="2"/>
</dbReference>
<protein>
    <submittedName>
        <fullName evidence="25">Glutamate receptor ionotropic, NMDA 3B-like</fullName>
    </submittedName>
</protein>
<feature type="disulfide bond" evidence="18">
    <location>
        <begin position="756"/>
        <end position="810"/>
    </location>
</feature>
<keyword evidence="10" id="KW-0675">Receptor</keyword>
<dbReference type="InterPro" id="IPR015683">
    <property type="entry name" value="Ionotropic_Glu_rcpt"/>
</dbReference>
<evidence type="ECO:0000256" key="16">
    <source>
        <dbReference type="PIRSR" id="PIRSR601508-1"/>
    </source>
</evidence>
<accession>A0A8B7ZPT7</accession>
<evidence type="ECO:0000256" key="5">
    <source>
        <dbReference type="ARBA" id="ARBA00022989"/>
    </source>
</evidence>
<keyword evidence="7" id="KW-0175">Coiled coil</keyword>
<dbReference type="SUPFAM" id="SSF53850">
    <property type="entry name" value="Periplasmic binding protein-like II"/>
    <property type="match status" value="1"/>
</dbReference>
<feature type="binding site" evidence="16">
    <location>
        <position position="537"/>
    </location>
    <ligand>
        <name>L-glutamate</name>
        <dbReference type="ChEBI" id="CHEBI:29985"/>
    </ligand>
</feature>
<evidence type="ECO:0000256" key="2">
    <source>
        <dbReference type="ARBA" id="ARBA00022448"/>
    </source>
</evidence>
<dbReference type="GeneID" id="110987209"/>
<dbReference type="InterPro" id="IPR028082">
    <property type="entry name" value="Peripla_BP_I"/>
</dbReference>
<keyword evidence="2" id="KW-0813">Transport</keyword>
<dbReference type="RefSeq" id="XP_022105431.1">
    <property type="nucleotide sequence ID" value="XM_022249739.1"/>
</dbReference>
<keyword evidence="12" id="KW-0628">Postsynaptic cell membrane</keyword>
<keyword evidence="5 20" id="KW-1133">Transmembrane helix</keyword>
<evidence type="ECO:0000256" key="18">
    <source>
        <dbReference type="PIRSR" id="PIRSR601508-3"/>
    </source>
</evidence>
<dbReference type="SMART" id="SM00079">
    <property type="entry name" value="PBPe"/>
    <property type="match status" value="1"/>
</dbReference>
<name>A0A8B7ZPT7_ACAPL</name>
<feature type="transmembrane region" description="Helical" evidence="20">
    <location>
        <begin position="568"/>
        <end position="594"/>
    </location>
</feature>
<evidence type="ECO:0000256" key="1">
    <source>
        <dbReference type="ARBA" id="ARBA00004651"/>
    </source>
</evidence>
<proteinExistence type="predicted"/>
<feature type="domain" description="Solute-binding protein family 3/N-terminal" evidence="21">
    <location>
        <begin position="471"/>
        <end position="808"/>
    </location>
</feature>
<dbReference type="PANTHER" id="PTHR18966">
    <property type="entry name" value="IONOTROPIC GLUTAMATE RECEPTOR"/>
    <property type="match status" value="1"/>
</dbReference>
<keyword evidence="13" id="KW-1071">Ligand-gated ion channel</keyword>
<feature type="transmembrane region" description="Helical" evidence="20">
    <location>
        <begin position="835"/>
        <end position="856"/>
    </location>
</feature>
<organism evidence="24 25">
    <name type="scientific">Acanthaster planci</name>
    <name type="common">Crown-of-thorns starfish</name>
    <dbReference type="NCBI Taxonomy" id="133434"/>
    <lineage>
        <taxon>Eukaryota</taxon>
        <taxon>Metazoa</taxon>
        <taxon>Echinodermata</taxon>
        <taxon>Eleutherozoa</taxon>
        <taxon>Asterozoa</taxon>
        <taxon>Asteroidea</taxon>
        <taxon>Valvatacea</taxon>
        <taxon>Valvatida</taxon>
        <taxon>Acanthasteridae</taxon>
        <taxon>Acanthaster</taxon>
    </lineage>
</organism>
<evidence type="ECO:0000256" key="11">
    <source>
        <dbReference type="ARBA" id="ARBA00023180"/>
    </source>
</evidence>
<evidence type="ECO:0000256" key="17">
    <source>
        <dbReference type="PIRSR" id="PIRSR601508-2"/>
    </source>
</evidence>
<keyword evidence="4 20" id="KW-0812">Transmembrane</keyword>
<evidence type="ECO:0000256" key="3">
    <source>
        <dbReference type="ARBA" id="ARBA00022475"/>
    </source>
</evidence>
<dbReference type="GO" id="GO:0015276">
    <property type="term" value="F:ligand-gated monoatomic ion channel activity"/>
    <property type="evidence" value="ECO:0007669"/>
    <property type="project" value="InterPro"/>
</dbReference>
<dbReference type="Pfam" id="PF00060">
    <property type="entry name" value="Lig_chan"/>
    <property type="match status" value="1"/>
</dbReference>
<feature type="region of interest" description="Disordered" evidence="19">
    <location>
        <begin position="972"/>
        <end position="1051"/>
    </location>
</feature>
<dbReference type="GO" id="GO:0045211">
    <property type="term" value="C:postsynaptic membrane"/>
    <property type="evidence" value="ECO:0007669"/>
    <property type="project" value="UniProtKB-SubCell"/>
</dbReference>
<evidence type="ECO:0000256" key="9">
    <source>
        <dbReference type="ARBA" id="ARBA00023136"/>
    </source>
</evidence>
<feature type="binding site" evidence="16">
    <location>
        <position position="700"/>
    </location>
    <ligand>
        <name>L-glutamate</name>
        <dbReference type="ChEBI" id="CHEBI:29985"/>
    </ligand>
</feature>
<dbReference type="KEGG" id="aplc:110987209"/>
<evidence type="ECO:0000313" key="25">
    <source>
        <dbReference type="RefSeq" id="XP_022105431.1"/>
    </source>
</evidence>
<keyword evidence="24" id="KW-1185">Reference proteome</keyword>
<evidence type="ECO:0000256" key="12">
    <source>
        <dbReference type="ARBA" id="ARBA00023257"/>
    </source>
</evidence>
<dbReference type="InterPro" id="IPR019594">
    <property type="entry name" value="Glu/Gly-bd"/>
</dbReference>
<feature type="compositionally biased region" description="Basic and acidic residues" evidence="19">
    <location>
        <begin position="972"/>
        <end position="989"/>
    </location>
</feature>
<dbReference type="Gene3D" id="3.40.50.2300">
    <property type="match status" value="2"/>
</dbReference>
<dbReference type="InterPro" id="IPR001508">
    <property type="entry name" value="Iono_Glu_rcpt_met"/>
</dbReference>
<reference evidence="25" key="1">
    <citation type="submission" date="2025-08" db="UniProtKB">
        <authorList>
            <consortium name="RefSeq"/>
        </authorList>
    </citation>
    <scope>IDENTIFICATION</scope>
</reference>
<feature type="compositionally biased region" description="Basic and acidic residues" evidence="19">
    <location>
        <begin position="999"/>
        <end position="1014"/>
    </location>
</feature>
<keyword evidence="14" id="KW-0407">Ion channel</keyword>
<keyword evidence="11" id="KW-0325">Glycoprotein</keyword>
<dbReference type="SUPFAM" id="SSF53822">
    <property type="entry name" value="Periplasmic binding protein-like I"/>
    <property type="match status" value="1"/>
</dbReference>
<dbReference type="InterPro" id="IPR001828">
    <property type="entry name" value="ANF_lig-bd_rcpt"/>
</dbReference>
<evidence type="ECO:0000256" key="15">
    <source>
        <dbReference type="ARBA" id="ARBA00034100"/>
    </source>
</evidence>
<keyword evidence="9 20" id="KW-0472">Membrane</keyword>
<comment type="subcellular location">
    <subcellularLocation>
        <location evidence="1">Cell membrane</location>
        <topology evidence="1">Multi-pass membrane protein</topology>
    </subcellularLocation>
    <subcellularLocation>
        <location evidence="15">Postsynaptic cell membrane</location>
    </subcellularLocation>
</comment>
<dbReference type="OMA" id="NCGDLQP"/>
<feature type="binding site" evidence="16">
    <location>
        <position position="532"/>
    </location>
    <ligand>
        <name>L-glutamate</name>
        <dbReference type="ChEBI" id="CHEBI:29985"/>
    </ligand>
</feature>
<feature type="site" description="Interaction with the cone snail toxin Con-ikot-ikot" evidence="17">
    <location>
        <position position="706"/>
    </location>
</feature>
<dbReference type="SMART" id="SM00062">
    <property type="entry name" value="PBPb"/>
    <property type="match status" value="1"/>
</dbReference>
<dbReference type="SMART" id="SM00918">
    <property type="entry name" value="Lig_chan-Glu_bd"/>
    <property type="match status" value="1"/>
</dbReference>
<feature type="compositionally biased region" description="Polar residues" evidence="19">
    <location>
        <begin position="1124"/>
        <end position="1137"/>
    </location>
</feature>
<keyword evidence="6" id="KW-0770">Synapse</keyword>
<keyword evidence="3" id="KW-1003">Cell membrane</keyword>
<feature type="binding site" evidence="16">
    <location>
        <position position="742"/>
    </location>
    <ligand>
        <name>L-glutamate</name>
        <dbReference type="ChEBI" id="CHEBI:29985"/>
    </ligand>
</feature>
<feature type="region of interest" description="Disordered" evidence="19">
    <location>
        <begin position="1124"/>
        <end position="1145"/>
    </location>
</feature>
<evidence type="ECO:0000256" key="7">
    <source>
        <dbReference type="ARBA" id="ARBA00023054"/>
    </source>
</evidence>
<feature type="compositionally biased region" description="Polar residues" evidence="19">
    <location>
        <begin position="1024"/>
        <end position="1040"/>
    </location>
</feature>
<evidence type="ECO:0000256" key="4">
    <source>
        <dbReference type="ARBA" id="ARBA00022692"/>
    </source>
</evidence>
<evidence type="ECO:0000256" key="13">
    <source>
        <dbReference type="ARBA" id="ARBA00023286"/>
    </source>
</evidence>
<feature type="domain" description="Ionotropic glutamate receptor L-glutamate and glycine-binding" evidence="23">
    <location>
        <begin position="463"/>
        <end position="521"/>
    </location>
</feature>
<feature type="region of interest" description="Disordered" evidence="19">
    <location>
        <begin position="1169"/>
        <end position="1191"/>
    </location>
</feature>
<evidence type="ECO:0000259" key="21">
    <source>
        <dbReference type="SMART" id="SM00062"/>
    </source>
</evidence>
<evidence type="ECO:0000256" key="8">
    <source>
        <dbReference type="ARBA" id="ARBA00023065"/>
    </source>
</evidence>
<feature type="site" description="Crucial to convey clamshell closure to channel opening" evidence="17">
    <location>
        <position position="676"/>
    </location>
</feature>
<feature type="domain" description="Ionotropic glutamate receptor C-terminal" evidence="22">
    <location>
        <begin position="444"/>
        <end position="807"/>
    </location>
</feature>
<dbReference type="AlphaFoldDB" id="A0A8B7ZPT7"/>
<dbReference type="Pfam" id="PF10613">
    <property type="entry name" value="Lig_chan-Glu_bd"/>
    <property type="match status" value="1"/>
</dbReference>
<feature type="transmembrane region" description="Helical" evidence="20">
    <location>
        <begin position="614"/>
        <end position="631"/>
    </location>
</feature>
<evidence type="ECO:0000256" key="20">
    <source>
        <dbReference type="SAM" id="Phobius"/>
    </source>
</evidence>
<dbReference type="Gene3D" id="1.10.287.70">
    <property type="match status" value="1"/>
</dbReference>
<evidence type="ECO:0000259" key="23">
    <source>
        <dbReference type="SMART" id="SM00918"/>
    </source>
</evidence>
<keyword evidence="8" id="KW-0406">Ion transport</keyword>
<gene>
    <name evidence="25" type="primary">LOC110987209</name>
</gene>
<dbReference type="InterPro" id="IPR001320">
    <property type="entry name" value="Iontro_rcpt_C"/>
</dbReference>
<evidence type="ECO:0000313" key="24">
    <source>
        <dbReference type="Proteomes" id="UP000694845"/>
    </source>
</evidence>
<dbReference type="Pfam" id="PF01094">
    <property type="entry name" value="ANF_receptor"/>
    <property type="match status" value="2"/>
</dbReference>
<dbReference type="PRINTS" id="PR00177">
    <property type="entry name" value="NMDARECEPTOR"/>
</dbReference>
<feature type="transmembrane region" description="Helical" evidence="20">
    <location>
        <begin position="643"/>
        <end position="668"/>
    </location>
</feature>
<evidence type="ECO:0000259" key="22">
    <source>
        <dbReference type="SMART" id="SM00079"/>
    </source>
</evidence>
<evidence type="ECO:0000256" key="10">
    <source>
        <dbReference type="ARBA" id="ARBA00023170"/>
    </source>
</evidence>
<dbReference type="GO" id="GO:0043226">
    <property type="term" value="C:organelle"/>
    <property type="evidence" value="ECO:0007669"/>
    <property type="project" value="UniProtKB-ARBA"/>
</dbReference>
<evidence type="ECO:0000256" key="19">
    <source>
        <dbReference type="SAM" id="MobiDB-lite"/>
    </source>
</evidence>